<reference evidence="2 3" key="1">
    <citation type="submission" date="2019-03" db="EMBL/GenBank/DDBJ databases">
        <title>First draft genome of Liparis tanakae, snailfish: a comprehensive survey of snailfish specific genes.</title>
        <authorList>
            <person name="Kim W."/>
            <person name="Song I."/>
            <person name="Jeong J.-H."/>
            <person name="Kim D."/>
            <person name="Kim S."/>
            <person name="Ryu S."/>
            <person name="Song J.Y."/>
            <person name="Lee S.K."/>
        </authorList>
    </citation>
    <scope>NUCLEOTIDE SEQUENCE [LARGE SCALE GENOMIC DNA]</scope>
    <source>
        <tissue evidence="2">Muscle</tissue>
    </source>
</reference>
<protein>
    <submittedName>
        <fullName evidence="2">Uncharacterized protein</fullName>
    </submittedName>
</protein>
<organism evidence="2 3">
    <name type="scientific">Liparis tanakae</name>
    <name type="common">Tanaka's snailfish</name>
    <dbReference type="NCBI Taxonomy" id="230148"/>
    <lineage>
        <taxon>Eukaryota</taxon>
        <taxon>Metazoa</taxon>
        <taxon>Chordata</taxon>
        <taxon>Craniata</taxon>
        <taxon>Vertebrata</taxon>
        <taxon>Euteleostomi</taxon>
        <taxon>Actinopterygii</taxon>
        <taxon>Neopterygii</taxon>
        <taxon>Teleostei</taxon>
        <taxon>Neoteleostei</taxon>
        <taxon>Acanthomorphata</taxon>
        <taxon>Eupercaria</taxon>
        <taxon>Perciformes</taxon>
        <taxon>Cottioidei</taxon>
        <taxon>Cottales</taxon>
        <taxon>Liparidae</taxon>
        <taxon>Liparis</taxon>
    </lineage>
</organism>
<name>A0A4Z2GHP5_9TELE</name>
<dbReference type="AlphaFoldDB" id="A0A4Z2GHP5"/>
<evidence type="ECO:0000313" key="2">
    <source>
        <dbReference type="EMBL" id="TNN52284.1"/>
    </source>
</evidence>
<dbReference type="EMBL" id="SRLO01000552">
    <property type="protein sequence ID" value="TNN52284.1"/>
    <property type="molecule type" value="Genomic_DNA"/>
</dbReference>
<keyword evidence="3" id="KW-1185">Reference proteome</keyword>
<accession>A0A4Z2GHP5</accession>
<comment type="caution">
    <text evidence="2">The sequence shown here is derived from an EMBL/GenBank/DDBJ whole genome shotgun (WGS) entry which is preliminary data.</text>
</comment>
<gene>
    <name evidence="2" type="ORF">EYF80_037511</name>
</gene>
<sequence length="59" mass="6619">MQIQSRSTTTLSSASARFTRPSCQKTVKSIVIYIEHKGHRCCCVATGSILNAVFFLRRK</sequence>
<dbReference type="Proteomes" id="UP000314294">
    <property type="component" value="Unassembled WGS sequence"/>
</dbReference>
<feature type="region of interest" description="Disordered" evidence="1">
    <location>
        <begin position="1"/>
        <end position="20"/>
    </location>
</feature>
<evidence type="ECO:0000313" key="3">
    <source>
        <dbReference type="Proteomes" id="UP000314294"/>
    </source>
</evidence>
<evidence type="ECO:0000256" key="1">
    <source>
        <dbReference type="SAM" id="MobiDB-lite"/>
    </source>
</evidence>
<proteinExistence type="predicted"/>